<keyword evidence="5" id="KW-0378">Hydrolase</keyword>
<keyword evidence="4" id="KW-0479">Metal-binding</keyword>
<dbReference type="InterPro" id="IPR050072">
    <property type="entry name" value="Peptidase_M20A"/>
</dbReference>
<comment type="cofactor">
    <cofactor evidence="1">
        <name>Co(2+)</name>
        <dbReference type="ChEBI" id="CHEBI:48828"/>
    </cofactor>
</comment>
<gene>
    <name evidence="9" type="ORF">B9Q02_08375</name>
</gene>
<evidence type="ECO:0000256" key="2">
    <source>
        <dbReference type="ARBA" id="ARBA00001947"/>
    </source>
</evidence>
<dbReference type="Gene3D" id="3.40.630.10">
    <property type="entry name" value="Zn peptidases"/>
    <property type="match status" value="1"/>
</dbReference>
<dbReference type="GO" id="GO:0016787">
    <property type="term" value="F:hydrolase activity"/>
    <property type="evidence" value="ECO:0007669"/>
    <property type="project" value="UniProtKB-KW"/>
</dbReference>
<feature type="domain" description="Peptidase M20 dimerisation" evidence="8">
    <location>
        <begin position="206"/>
        <end position="316"/>
    </location>
</feature>
<dbReference type="InterPro" id="IPR011650">
    <property type="entry name" value="Peptidase_M20_dimer"/>
</dbReference>
<dbReference type="InterPro" id="IPR010182">
    <property type="entry name" value="ArgE/DapE"/>
</dbReference>
<protein>
    <submittedName>
        <fullName evidence="9">Acetylornithine deacetylase</fullName>
    </submittedName>
</protein>
<dbReference type="Proteomes" id="UP000240569">
    <property type="component" value="Unassembled WGS sequence"/>
</dbReference>
<dbReference type="NCBIfam" id="TIGR01910">
    <property type="entry name" value="DapE-ArgE"/>
    <property type="match status" value="1"/>
</dbReference>
<dbReference type="PANTHER" id="PTHR43808:SF25">
    <property type="entry name" value="PEPTIDASE M20 DIMERISATION DOMAIN-CONTAINING PROTEIN"/>
    <property type="match status" value="1"/>
</dbReference>
<dbReference type="Gene3D" id="3.30.70.360">
    <property type="match status" value="1"/>
</dbReference>
<dbReference type="InterPro" id="IPR002933">
    <property type="entry name" value="Peptidase_M20"/>
</dbReference>
<evidence type="ECO:0000256" key="6">
    <source>
        <dbReference type="ARBA" id="ARBA00022833"/>
    </source>
</evidence>
<evidence type="ECO:0000256" key="3">
    <source>
        <dbReference type="ARBA" id="ARBA00006247"/>
    </source>
</evidence>
<accession>A0A2R6AEU3</accession>
<evidence type="ECO:0000259" key="8">
    <source>
        <dbReference type="Pfam" id="PF07687"/>
    </source>
</evidence>
<dbReference type="GO" id="GO:0046872">
    <property type="term" value="F:metal ion binding"/>
    <property type="evidence" value="ECO:0007669"/>
    <property type="project" value="UniProtKB-KW"/>
</dbReference>
<comment type="caution">
    <text evidence="9">The sequence shown here is derived from an EMBL/GenBank/DDBJ whole genome shotgun (WGS) entry which is preliminary data.</text>
</comment>
<comment type="cofactor">
    <cofactor evidence="2">
        <name>Zn(2+)</name>
        <dbReference type="ChEBI" id="CHEBI:29105"/>
    </cofactor>
</comment>
<dbReference type="AlphaFoldDB" id="A0A2R6AEU3"/>
<comment type="similarity">
    <text evidence="3">Belongs to the peptidase M20A family.</text>
</comment>
<reference evidence="9 10" key="1">
    <citation type="submission" date="2017-04" db="EMBL/GenBank/DDBJ databases">
        <title>Novel microbial lineages endemic to geothermal iron-oxide mats fill important gaps in the evolutionary history of Archaea.</title>
        <authorList>
            <person name="Jay Z.J."/>
            <person name="Beam J.P."/>
            <person name="Dlakic M."/>
            <person name="Rusch D.B."/>
            <person name="Kozubal M.A."/>
            <person name="Inskeep W.P."/>
        </authorList>
    </citation>
    <scope>NUCLEOTIDE SEQUENCE [LARGE SCALE GENOMIC DNA]</scope>
    <source>
        <strain evidence="9">BE_D</strain>
    </source>
</reference>
<evidence type="ECO:0000256" key="7">
    <source>
        <dbReference type="ARBA" id="ARBA00023285"/>
    </source>
</evidence>
<keyword evidence="7" id="KW-0170">Cobalt</keyword>
<dbReference type="PANTHER" id="PTHR43808">
    <property type="entry name" value="ACETYLORNITHINE DEACETYLASE"/>
    <property type="match status" value="1"/>
</dbReference>
<evidence type="ECO:0000313" key="9">
    <source>
        <dbReference type="EMBL" id="PSN84901.1"/>
    </source>
</evidence>
<evidence type="ECO:0000256" key="5">
    <source>
        <dbReference type="ARBA" id="ARBA00022801"/>
    </source>
</evidence>
<sequence>MTQSITAKEVSKRVENERENIISLLRDILRIPSVTGEETEIQNYFSKYLSGLGLEVDVWEPDLDRLKNHPAFVPVKKDYKGRPNVVAVLRGSGGGKSLIFNGHVDVIPPGPREAWSVDPWGGEIINGRIYGRGAADMKSGLAAMTSAVKIIKQMGLKLKGDIILEYTVDEELSGNGTLDCVLRGYKADAGISLETSSMKIQPACIGRIWFEITIKGKPAGIQNRRMGVNAIDLAYKIKQAVEHYEALRISVLNHPLFPDKIEALPCIIGEFRAGNYPSAFPDIAVLKGSIATLPNENSDQVKTDFKKYIEEVANQDPWMKNNPPKVEYTGYFAEPSEMDIKHPILQVIKNSYTEVLNSQPVISGRTGAADIRFLNKYGNTPSLIFGPGDTLQMHATDEYVNIEDVINATKVLVKTIVDWSGVE</sequence>
<dbReference type="SUPFAM" id="SSF55031">
    <property type="entry name" value="Bacterial exopeptidase dimerisation domain"/>
    <property type="match status" value="1"/>
</dbReference>
<evidence type="ECO:0000256" key="1">
    <source>
        <dbReference type="ARBA" id="ARBA00001941"/>
    </source>
</evidence>
<dbReference type="EMBL" id="NEXD01000057">
    <property type="protein sequence ID" value="PSN84901.1"/>
    <property type="molecule type" value="Genomic_DNA"/>
</dbReference>
<dbReference type="Pfam" id="PF01546">
    <property type="entry name" value="Peptidase_M20"/>
    <property type="match status" value="1"/>
</dbReference>
<dbReference type="InterPro" id="IPR036264">
    <property type="entry name" value="Bact_exopeptidase_dim_dom"/>
</dbReference>
<name>A0A2R6AEU3_9ARCH</name>
<dbReference type="Pfam" id="PF07687">
    <property type="entry name" value="M20_dimer"/>
    <property type="match status" value="1"/>
</dbReference>
<keyword evidence="6" id="KW-0862">Zinc</keyword>
<evidence type="ECO:0000313" key="10">
    <source>
        <dbReference type="Proteomes" id="UP000240569"/>
    </source>
</evidence>
<proteinExistence type="inferred from homology"/>
<organism evidence="9 10">
    <name type="scientific">Candidatus Marsarchaeota G1 archaeon BE_D</name>
    <dbReference type="NCBI Taxonomy" id="1978156"/>
    <lineage>
        <taxon>Archaea</taxon>
        <taxon>Candidatus Marsarchaeota</taxon>
        <taxon>Candidatus Marsarchaeota group 1</taxon>
    </lineage>
</organism>
<dbReference type="SUPFAM" id="SSF53187">
    <property type="entry name" value="Zn-dependent exopeptidases"/>
    <property type="match status" value="1"/>
</dbReference>
<evidence type="ECO:0000256" key="4">
    <source>
        <dbReference type="ARBA" id="ARBA00022723"/>
    </source>
</evidence>